<dbReference type="EMBL" id="JAVHNQ010000003">
    <property type="protein sequence ID" value="KAK6352977.1"/>
    <property type="molecule type" value="Genomic_DNA"/>
</dbReference>
<reference evidence="8 9" key="1">
    <citation type="submission" date="2019-10" db="EMBL/GenBank/DDBJ databases">
        <authorList>
            <person name="Palmer J.M."/>
        </authorList>
    </citation>
    <scope>NUCLEOTIDE SEQUENCE [LARGE SCALE GENOMIC DNA]</scope>
    <source>
        <strain evidence="8 9">TWF696</strain>
    </source>
</reference>
<dbReference type="Pfam" id="PF01425">
    <property type="entry name" value="Amidase"/>
    <property type="match status" value="1"/>
</dbReference>
<evidence type="ECO:0000313" key="9">
    <source>
        <dbReference type="Proteomes" id="UP001375240"/>
    </source>
</evidence>
<evidence type="ECO:0000256" key="6">
    <source>
        <dbReference type="PIRSR" id="PIRSR001221-2"/>
    </source>
</evidence>
<feature type="domain" description="Amidase" evidence="7">
    <location>
        <begin position="79"/>
        <end position="536"/>
    </location>
</feature>
<sequence length="559" mass="61184">MSSQEAAYIDICRRKQAAQQALIPASWRLKSLPDESVTDVRGIPRACGILSDREIEITETFDAVELAEKIRRRTYSCYEVALAFCKRAAIAQQLLNCLTEIFFEAGLERARQLDKHLADHGLPIGPLHGVPVSIKDDKAIVGYDTSCGLASLCFKPARDNSAIVRILQDAGAVLYCKTNIPQTMMAFDSVNNIWGRTLNPLNRKLTPGGSSGGESALVAIRGSLLGIGSDVGGSIRVPAMCTGTYGIKPTSVRLTSNVGPGGFGTPGSFAVGVAVSHGPIATSLRSCELFLKVVADAKLWETENYTVFSPWRTIDAKPRQMRFLVLPTDGAMTPLPPVQRLLKETAAQLQSRGHKVDVLENPPAFLKDNFKHYRMMMGGAGGSGHLVDLIESTGEPMIKPIVGKVRRQNPITVDQLFERNAVRDTFLANSLKLWKPATGQDYDAIVTAVAAHPALRHDTWEYSGYTSMFNVLDWPAGVLPARNVTREDLEAPISEGTGSVWDRVNRKNIWENNEDYLGTPLALQVVARKLQEEELLQAMHVVDEAISETRGASIRDHKL</sequence>
<keyword evidence="9" id="KW-1185">Reference proteome</keyword>
<dbReference type="PANTHER" id="PTHR46072">
    <property type="entry name" value="AMIDASE-RELATED-RELATED"/>
    <property type="match status" value="1"/>
</dbReference>
<comment type="caution">
    <text evidence="8">The sequence shown here is derived from an EMBL/GenBank/DDBJ whole genome shotgun (WGS) entry which is preliminary data.</text>
</comment>
<comment type="similarity">
    <text evidence="2">Belongs to the amidase family.</text>
</comment>
<feature type="binding site" evidence="6">
    <location>
        <position position="184"/>
    </location>
    <ligand>
        <name>substrate</name>
    </ligand>
</feature>
<feature type="active site" description="Charge relay system" evidence="5">
    <location>
        <position position="135"/>
    </location>
</feature>
<proteinExistence type="inferred from homology"/>
<comment type="catalytic activity">
    <reaction evidence="1">
        <text>a monocarboxylic acid amide + H2O = a monocarboxylate + NH4(+)</text>
        <dbReference type="Rhea" id="RHEA:12020"/>
        <dbReference type="ChEBI" id="CHEBI:15377"/>
        <dbReference type="ChEBI" id="CHEBI:28938"/>
        <dbReference type="ChEBI" id="CHEBI:35757"/>
        <dbReference type="ChEBI" id="CHEBI:83628"/>
        <dbReference type="EC" id="3.5.1.4"/>
    </reaction>
</comment>
<dbReference type="PROSITE" id="PS00571">
    <property type="entry name" value="AMIDASES"/>
    <property type="match status" value="1"/>
</dbReference>
<accession>A0AAV9V2K9</accession>
<dbReference type="InterPro" id="IPR036928">
    <property type="entry name" value="AS_sf"/>
</dbReference>
<organism evidence="8 9">
    <name type="scientific">Orbilia brochopaga</name>
    <dbReference type="NCBI Taxonomy" id="3140254"/>
    <lineage>
        <taxon>Eukaryota</taxon>
        <taxon>Fungi</taxon>
        <taxon>Dikarya</taxon>
        <taxon>Ascomycota</taxon>
        <taxon>Pezizomycotina</taxon>
        <taxon>Orbiliomycetes</taxon>
        <taxon>Orbiliales</taxon>
        <taxon>Orbiliaceae</taxon>
        <taxon>Orbilia</taxon>
    </lineage>
</organism>
<keyword evidence="4" id="KW-0378">Hydrolase</keyword>
<evidence type="ECO:0000259" key="7">
    <source>
        <dbReference type="Pfam" id="PF01425"/>
    </source>
</evidence>
<dbReference type="Gene3D" id="3.90.1300.10">
    <property type="entry name" value="Amidase signature (AS) domain"/>
    <property type="match status" value="1"/>
</dbReference>
<name>A0AAV9V2K9_9PEZI</name>
<dbReference type="PANTHER" id="PTHR46072:SF6">
    <property type="entry name" value="AMIDASE, PUTATIVE (AFU_ORTHOLOGUE AFUA_1G14530)-RELATED"/>
    <property type="match status" value="1"/>
</dbReference>
<feature type="active site" description="Acyl-ester intermediate" evidence="5">
    <location>
        <position position="234"/>
    </location>
</feature>
<gene>
    <name evidence="8" type="ORF">TWF696_004967</name>
</gene>
<dbReference type="InterPro" id="IPR023631">
    <property type="entry name" value="Amidase_dom"/>
</dbReference>
<dbReference type="InterPro" id="IPR020556">
    <property type="entry name" value="Amidase_CS"/>
</dbReference>
<evidence type="ECO:0000256" key="5">
    <source>
        <dbReference type="PIRSR" id="PIRSR001221-1"/>
    </source>
</evidence>
<feature type="active site" description="Charge relay system" evidence="5">
    <location>
        <position position="210"/>
    </location>
</feature>
<feature type="binding site" evidence="6">
    <location>
        <position position="210"/>
    </location>
    <ligand>
        <name>substrate</name>
    </ligand>
</feature>
<dbReference type="GO" id="GO:0004040">
    <property type="term" value="F:amidase activity"/>
    <property type="evidence" value="ECO:0007669"/>
    <property type="project" value="UniProtKB-EC"/>
</dbReference>
<evidence type="ECO:0000256" key="1">
    <source>
        <dbReference type="ARBA" id="ARBA00001311"/>
    </source>
</evidence>
<evidence type="ECO:0000313" key="8">
    <source>
        <dbReference type="EMBL" id="KAK6352977.1"/>
    </source>
</evidence>
<feature type="binding site" evidence="6">
    <location>
        <begin position="231"/>
        <end position="234"/>
    </location>
    <ligand>
        <name>substrate</name>
    </ligand>
</feature>
<dbReference type="Proteomes" id="UP001375240">
    <property type="component" value="Unassembled WGS sequence"/>
</dbReference>
<dbReference type="PIRSF" id="PIRSF001221">
    <property type="entry name" value="Amidase_fungi"/>
    <property type="match status" value="1"/>
</dbReference>
<evidence type="ECO:0000256" key="4">
    <source>
        <dbReference type="ARBA" id="ARBA00022801"/>
    </source>
</evidence>
<protein>
    <recommendedName>
        <fullName evidence="3">amidase</fullName>
        <ecNumber evidence="3">3.5.1.4</ecNumber>
    </recommendedName>
</protein>
<evidence type="ECO:0000256" key="2">
    <source>
        <dbReference type="ARBA" id="ARBA00009199"/>
    </source>
</evidence>
<evidence type="ECO:0000256" key="3">
    <source>
        <dbReference type="ARBA" id="ARBA00012922"/>
    </source>
</evidence>
<dbReference type="SUPFAM" id="SSF75304">
    <property type="entry name" value="Amidase signature (AS) enzymes"/>
    <property type="match status" value="1"/>
</dbReference>
<dbReference type="AlphaFoldDB" id="A0AAV9V2K9"/>
<dbReference type="EC" id="3.5.1.4" evidence="3"/>